<dbReference type="RefSeq" id="XP_035827280.1">
    <property type="nucleotide sequence ID" value="XM_035971387.1"/>
</dbReference>
<keyword evidence="7" id="KW-0325">Glycoprotein</keyword>
<reference evidence="10" key="1">
    <citation type="submission" date="2025-08" db="UniProtKB">
        <authorList>
            <consortium name="RefSeq"/>
        </authorList>
    </citation>
    <scope>IDENTIFICATION</scope>
</reference>
<evidence type="ECO:0000256" key="7">
    <source>
        <dbReference type="ARBA" id="ARBA00023180"/>
    </source>
</evidence>
<dbReference type="SUPFAM" id="SSF161070">
    <property type="entry name" value="SNF-like"/>
    <property type="match status" value="1"/>
</dbReference>
<evidence type="ECO:0000313" key="10">
    <source>
        <dbReference type="RefSeq" id="XP_035827280.1"/>
    </source>
</evidence>
<comment type="similarity">
    <text evidence="2">Belongs to the sodium:neurotransmitter symporter (SNF) (TC 2.A.22) family.</text>
</comment>
<evidence type="ECO:0000256" key="4">
    <source>
        <dbReference type="ARBA" id="ARBA00022692"/>
    </source>
</evidence>
<evidence type="ECO:0000256" key="2">
    <source>
        <dbReference type="ARBA" id="ARBA00006459"/>
    </source>
</evidence>
<evidence type="ECO:0000256" key="8">
    <source>
        <dbReference type="SAM" id="MobiDB-lite"/>
    </source>
</evidence>
<dbReference type="Pfam" id="PF00209">
    <property type="entry name" value="SNF"/>
    <property type="match status" value="1"/>
</dbReference>
<comment type="subcellular location">
    <subcellularLocation>
        <location evidence="1">Membrane</location>
        <topology evidence="1">Multi-pass membrane protein</topology>
    </subcellularLocation>
</comment>
<evidence type="ECO:0000256" key="6">
    <source>
        <dbReference type="ARBA" id="ARBA00023136"/>
    </source>
</evidence>
<evidence type="ECO:0000256" key="1">
    <source>
        <dbReference type="ARBA" id="ARBA00004141"/>
    </source>
</evidence>
<keyword evidence="4" id="KW-0812">Transmembrane</keyword>
<dbReference type="InterPro" id="IPR037272">
    <property type="entry name" value="SNS_sf"/>
</dbReference>
<sequence>MANCKFSSMDKRRDSVDSSSSSGGSIAKMKIEEDAAARGGWGGKLDFILTCIGYAVGLGNIWRFPYLCYKSGGGGHPPAHHGVHHVPGKG</sequence>
<organism evidence="9 10">
    <name type="scientific">Aplysia californica</name>
    <name type="common">California sea hare</name>
    <dbReference type="NCBI Taxonomy" id="6500"/>
    <lineage>
        <taxon>Eukaryota</taxon>
        <taxon>Metazoa</taxon>
        <taxon>Spiralia</taxon>
        <taxon>Lophotrochozoa</taxon>
        <taxon>Mollusca</taxon>
        <taxon>Gastropoda</taxon>
        <taxon>Heterobranchia</taxon>
        <taxon>Euthyneura</taxon>
        <taxon>Tectipleura</taxon>
        <taxon>Aplysiida</taxon>
        <taxon>Aplysioidea</taxon>
        <taxon>Aplysiidae</taxon>
        <taxon>Aplysia</taxon>
    </lineage>
</organism>
<dbReference type="GeneID" id="106012599"/>
<feature type="region of interest" description="Disordered" evidence="8">
    <location>
        <begin position="1"/>
        <end position="27"/>
    </location>
</feature>
<proteinExistence type="inferred from homology"/>
<dbReference type="Proteomes" id="UP000694888">
    <property type="component" value="Unplaced"/>
</dbReference>
<name>A0ABM1VXY7_APLCA</name>
<protein>
    <submittedName>
        <fullName evidence="10">Sodium- and chloride-dependent glycine transporter 1</fullName>
    </submittedName>
</protein>
<keyword evidence="9" id="KW-1185">Reference proteome</keyword>
<keyword evidence="5" id="KW-1133">Transmembrane helix</keyword>
<gene>
    <name evidence="10" type="primary">LOC106012599</name>
</gene>
<dbReference type="InterPro" id="IPR000175">
    <property type="entry name" value="Na/ntran_symport"/>
</dbReference>
<evidence type="ECO:0000256" key="3">
    <source>
        <dbReference type="ARBA" id="ARBA00022448"/>
    </source>
</evidence>
<evidence type="ECO:0000256" key="5">
    <source>
        <dbReference type="ARBA" id="ARBA00022989"/>
    </source>
</evidence>
<dbReference type="PANTHER" id="PTHR11616:SF321">
    <property type="entry name" value="SODIUM-DEPENDENT NUTRIENT AMINO ACID TRANSPORTER 1-RELATED"/>
    <property type="match status" value="1"/>
</dbReference>
<keyword evidence="6" id="KW-0472">Membrane</keyword>
<evidence type="ECO:0000313" key="9">
    <source>
        <dbReference type="Proteomes" id="UP000694888"/>
    </source>
</evidence>
<dbReference type="PROSITE" id="PS50267">
    <property type="entry name" value="NA_NEUROTRAN_SYMP_3"/>
    <property type="match status" value="1"/>
</dbReference>
<dbReference type="PANTHER" id="PTHR11616">
    <property type="entry name" value="SODIUM/CHLORIDE DEPENDENT TRANSPORTER"/>
    <property type="match status" value="1"/>
</dbReference>
<keyword evidence="3" id="KW-0813">Transport</keyword>
<accession>A0ABM1VXY7</accession>